<keyword evidence="3" id="KW-1185">Reference proteome</keyword>
<organism evidence="2 3">
    <name type="scientific">Hominilimicola fabiformis</name>
    <dbReference type="NCBI Taxonomy" id="2885356"/>
    <lineage>
        <taxon>Bacteria</taxon>
        <taxon>Bacillati</taxon>
        <taxon>Bacillota</taxon>
        <taxon>Clostridia</taxon>
        <taxon>Eubacteriales</taxon>
        <taxon>Oscillospiraceae</taxon>
        <taxon>Hominilimicola</taxon>
    </lineage>
</organism>
<dbReference type="InterPro" id="IPR005077">
    <property type="entry name" value="Peptidase_C11"/>
</dbReference>
<dbReference type="EMBL" id="JAJEQM010000011">
    <property type="protein sequence ID" value="MCC2210876.1"/>
    <property type="molecule type" value="Genomic_DNA"/>
</dbReference>
<feature type="signal peptide" evidence="1">
    <location>
        <begin position="1"/>
        <end position="24"/>
    </location>
</feature>
<accession>A0AAE3J9X4</accession>
<name>A0AAE3J9X4_9FIRM</name>
<evidence type="ECO:0000313" key="2">
    <source>
        <dbReference type="EMBL" id="MCC2210876.1"/>
    </source>
</evidence>
<gene>
    <name evidence="2" type="ORF">LKE05_08760</name>
</gene>
<dbReference type="PANTHER" id="PTHR37835:SF1">
    <property type="entry name" value="ALPHA-CLOSTRIPAIN"/>
    <property type="match status" value="1"/>
</dbReference>
<comment type="caution">
    <text evidence="2">The sequence shown here is derived from an EMBL/GenBank/DDBJ whole genome shotgun (WGS) entry which is preliminary data.</text>
</comment>
<evidence type="ECO:0000256" key="1">
    <source>
        <dbReference type="SAM" id="SignalP"/>
    </source>
</evidence>
<reference evidence="2 3" key="1">
    <citation type="submission" date="2021-10" db="EMBL/GenBank/DDBJ databases">
        <title>Anaerobic single-cell dispensing facilitates the cultivation of human gut bacteria.</title>
        <authorList>
            <person name="Afrizal A."/>
        </authorList>
    </citation>
    <scope>NUCLEOTIDE SEQUENCE [LARGE SCALE GENOMIC DNA]</scope>
    <source>
        <strain evidence="2 3">CLA-AA-H232</strain>
    </source>
</reference>
<feature type="chain" id="PRO_5042217691" evidence="1">
    <location>
        <begin position="25"/>
        <end position="636"/>
    </location>
</feature>
<dbReference type="PANTHER" id="PTHR37835">
    <property type="entry name" value="ALPHA-CLOSTRIPAIN"/>
    <property type="match status" value="1"/>
</dbReference>
<dbReference type="Gene3D" id="3.40.50.11970">
    <property type="match status" value="1"/>
</dbReference>
<dbReference type="PROSITE" id="PS51257">
    <property type="entry name" value="PROKAR_LIPOPROTEIN"/>
    <property type="match status" value="1"/>
</dbReference>
<keyword evidence="1" id="KW-0732">Signal</keyword>
<proteinExistence type="predicted"/>
<sequence length="636" mass="70492">MKRVTLIITAVLTVLMLTACSSNKVVYESDTESQAGNKAWTVLIYMCGGDDESVNGDYSKKLDEIMNVNYSDNINVIVQTGGSSKWHTKNIYSDYCQRFKAGKNKLYLEDQSMAANMGDYNTLANFISWGTSKYKANHYMLILSGAGGGLMNGMAYDELNGNDSLNLEEISYGISAAGVNFDMLSFDSSLMGSLEIAAEMSMCADYMTAPQDVIGNDEWNYEYVLQYLSDNPSTDSQGIGEAVCDGYYAKCEEKGTDKDAAMSCVALDNMSTLNQAFDGMAGDMLTATDSLLNYVNLSKAISGVQLYGGATVDEGFSNSVDLGDMAVKTSEFVGNTSDVLINTLNETVLYRVCGERKANSTGLALYYPLWENNDELQEYMEISNSVKYKEFLRKICTRCNVEDTSNTEDFNSSWAWNTYNQDMQTMEYKTILDGNSYELNILGNMDMFKSVDINVYKADKKSGNYTYIGKYSDLDGDWDAGIFKDDFNGKMLRLCGKNISVNLVGKYDGYEIYSAPIILNGKRSNVRIMHDTEKDSYKIIGAWGGLDSTNGRAYTNLKKIGFFDKITPILTVYDAEHNSNDNITGSWTLKMFGGVKKANISDGAYIFEYELTDIYGLKRRGTAVKANAGGGNIRFE</sequence>
<dbReference type="AlphaFoldDB" id="A0AAE3J9X4"/>
<protein>
    <submittedName>
        <fullName evidence="2">Clostripain-related cysteine peptidase</fullName>
    </submittedName>
</protein>
<dbReference type="Proteomes" id="UP001198242">
    <property type="component" value="Unassembled WGS sequence"/>
</dbReference>
<dbReference type="Pfam" id="PF03415">
    <property type="entry name" value="Peptidase_C11"/>
    <property type="match status" value="1"/>
</dbReference>
<evidence type="ECO:0000313" key="3">
    <source>
        <dbReference type="Proteomes" id="UP001198242"/>
    </source>
</evidence>
<dbReference type="RefSeq" id="WP_308456567.1">
    <property type="nucleotide sequence ID" value="NZ_JAJEQM010000011.1"/>
</dbReference>